<protein>
    <submittedName>
        <fullName evidence="2">Uncharacterized protein</fullName>
    </submittedName>
</protein>
<accession>A0A6A6JIM7</accession>
<proteinExistence type="predicted"/>
<dbReference type="OrthoDB" id="5403747at2759"/>
<keyword evidence="3" id="KW-1185">Reference proteome</keyword>
<dbReference type="EMBL" id="ML986495">
    <property type="protein sequence ID" value="KAF2275798.1"/>
    <property type="molecule type" value="Genomic_DNA"/>
</dbReference>
<evidence type="ECO:0000256" key="1">
    <source>
        <dbReference type="SAM" id="MobiDB-lite"/>
    </source>
</evidence>
<reference evidence="2" key="1">
    <citation type="journal article" date="2020" name="Stud. Mycol.">
        <title>101 Dothideomycetes genomes: a test case for predicting lifestyles and emergence of pathogens.</title>
        <authorList>
            <person name="Haridas S."/>
            <person name="Albert R."/>
            <person name="Binder M."/>
            <person name="Bloem J."/>
            <person name="Labutti K."/>
            <person name="Salamov A."/>
            <person name="Andreopoulos B."/>
            <person name="Baker S."/>
            <person name="Barry K."/>
            <person name="Bills G."/>
            <person name="Bluhm B."/>
            <person name="Cannon C."/>
            <person name="Castanera R."/>
            <person name="Culley D."/>
            <person name="Daum C."/>
            <person name="Ezra D."/>
            <person name="Gonzalez J."/>
            <person name="Henrissat B."/>
            <person name="Kuo A."/>
            <person name="Liang C."/>
            <person name="Lipzen A."/>
            <person name="Lutzoni F."/>
            <person name="Magnuson J."/>
            <person name="Mondo S."/>
            <person name="Nolan M."/>
            <person name="Ohm R."/>
            <person name="Pangilinan J."/>
            <person name="Park H.-J."/>
            <person name="Ramirez L."/>
            <person name="Alfaro M."/>
            <person name="Sun H."/>
            <person name="Tritt A."/>
            <person name="Yoshinaga Y."/>
            <person name="Zwiers L.-H."/>
            <person name="Turgeon B."/>
            <person name="Goodwin S."/>
            <person name="Spatafora J."/>
            <person name="Crous P."/>
            <person name="Grigoriev I."/>
        </authorList>
    </citation>
    <scope>NUCLEOTIDE SEQUENCE</scope>
    <source>
        <strain evidence="2">CBS 379.55</strain>
    </source>
</reference>
<dbReference type="RefSeq" id="XP_033653337.1">
    <property type="nucleotide sequence ID" value="XM_033802911.1"/>
</dbReference>
<gene>
    <name evidence="2" type="ORF">EI97DRAFT_55601</name>
</gene>
<feature type="compositionally biased region" description="Basic residues" evidence="1">
    <location>
        <begin position="107"/>
        <end position="121"/>
    </location>
</feature>
<name>A0A6A6JIM7_WESOR</name>
<feature type="region of interest" description="Disordered" evidence="1">
    <location>
        <begin position="52"/>
        <end position="129"/>
    </location>
</feature>
<sequence>MASNTGQKFSAREQEILALAWQCFETEPKIDYKKFAQLAGYTEGSAKTIMGTLRRKLKDHAAGVAPSTPSTPKKKATAGATTPSKKRGPSNGLDGPDDLDGDESPTKKTKTPKAAKGRGKKATTDTDDEEFADATIKNAEVADIKKEFDDFLMKS</sequence>
<feature type="compositionally biased region" description="Low complexity" evidence="1">
    <location>
        <begin position="65"/>
        <end position="83"/>
    </location>
</feature>
<evidence type="ECO:0000313" key="2">
    <source>
        <dbReference type="EMBL" id="KAF2275798.1"/>
    </source>
</evidence>
<evidence type="ECO:0000313" key="3">
    <source>
        <dbReference type="Proteomes" id="UP000800097"/>
    </source>
</evidence>
<dbReference type="Proteomes" id="UP000800097">
    <property type="component" value="Unassembled WGS sequence"/>
</dbReference>
<dbReference type="GeneID" id="54556086"/>
<dbReference type="AlphaFoldDB" id="A0A6A6JIM7"/>
<organism evidence="2 3">
    <name type="scientific">Westerdykella ornata</name>
    <dbReference type="NCBI Taxonomy" id="318751"/>
    <lineage>
        <taxon>Eukaryota</taxon>
        <taxon>Fungi</taxon>
        <taxon>Dikarya</taxon>
        <taxon>Ascomycota</taxon>
        <taxon>Pezizomycotina</taxon>
        <taxon>Dothideomycetes</taxon>
        <taxon>Pleosporomycetidae</taxon>
        <taxon>Pleosporales</taxon>
        <taxon>Sporormiaceae</taxon>
        <taxon>Westerdykella</taxon>
    </lineage>
</organism>